<evidence type="ECO:0000313" key="6">
    <source>
        <dbReference type="Proteomes" id="UP001201985"/>
    </source>
</evidence>
<dbReference type="InterPro" id="IPR052528">
    <property type="entry name" value="Sugar_transport-like"/>
</dbReference>
<dbReference type="EMBL" id="JALBUU010000028">
    <property type="protein sequence ID" value="MCI0755314.1"/>
    <property type="molecule type" value="Genomic_DNA"/>
</dbReference>
<feature type="transmembrane region" description="Helical" evidence="4">
    <location>
        <begin position="116"/>
        <end position="137"/>
    </location>
</feature>
<keyword evidence="2 4" id="KW-1133">Transmembrane helix</keyword>
<protein>
    <submittedName>
        <fullName evidence="5">MFS transporter</fullName>
    </submittedName>
</protein>
<dbReference type="InterPro" id="IPR011701">
    <property type="entry name" value="MFS"/>
</dbReference>
<dbReference type="Pfam" id="PF07690">
    <property type="entry name" value="MFS_1"/>
    <property type="match status" value="1"/>
</dbReference>
<evidence type="ECO:0000256" key="3">
    <source>
        <dbReference type="ARBA" id="ARBA00023136"/>
    </source>
</evidence>
<evidence type="ECO:0000256" key="2">
    <source>
        <dbReference type="ARBA" id="ARBA00022989"/>
    </source>
</evidence>
<feature type="transmembrane region" description="Helical" evidence="4">
    <location>
        <begin position="185"/>
        <end position="207"/>
    </location>
</feature>
<accession>A0ABS9W7P0</accession>
<name>A0ABS9W7P0_9PROT</name>
<dbReference type="SUPFAM" id="SSF103473">
    <property type="entry name" value="MFS general substrate transporter"/>
    <property type="match status" value="1"/>
</dbReference>
<feature type="transmembrane region" description="Helical" evidence="4">
    <location>
        <begin position="333"/>
        <end position="356"/>
    </location>
</feature>
<proteinExistence type="predicted"/>
<dbReference type="PANTHER" id="PTHR23526:SF2">
    <property type="entry name" value="MAJOR FACILITATOR SUPERFAMILY (MFS) PROFILE DOMAIN-CONTAINING PROTEIN"/>
    <property type="match status" value="1"/>
</dbReference>
<evidence type="ECO:0000256" key="1">
    <source>
        <dbReference type="ARBA" id="ARBA00022692"/>
    </source>
</evidence>
<dbReference type="RefSeq" id="WP_241793338.1">
    <property type="nucleotide sequence ID" value="NZ_JALBUU010000028.1"/>
</dbReference>
<feature type="transmembrane region" description="Helical" evidence="4">
    <location>
        <begin position="88"/>
        <end position="110"/>
    </location>
</feature>
<dbReference type="Proteomes" id="UP001201985">
    <property type="component" value="Unassembled WGS sequence"/>
</dbReference>
<feature type="transmembrane region" description="Helical" evidence="4">
    <location>
        <begin position="423"/>
        <end position="442"/>
    </location>
</feature>
<comment type="caution">
    <text evidence="5">The sequence shown here is derived from an EMBL/GenBank/DDBJ whole genome shotgun (WGS) entry which is preliminary data.</text>
</comment>
<reference evidence="5 6" key="1">
    <citation type="submission" date="2022-03" db="EMBL/GenBank/DDBJ databases">
        <title>Complete genome analysis of Roseomonas KG 17.1 : a prolific producer of plant growth promoters.</title>
        <authorList>
            <person name="Saadouli I."/>
            <person name="Najjari A."/>
            <person name="Mosbah A."/>
            <person name="Ouzari H.I."/>
        </authorList>
    </citation>
    <scope>NUCLEOTIDE SEQUENCE [LARGE SCALE GENOMIC DNA]</scope>
    <source>
        <strain evidence="5 6">KG17-1</strain>
    </source>
</reference>
<organism evidence="5 6">
    <name type="scientific">Teichococcus vastitatis</name>
    <dbReference type="NCBI Taxonomy" id="2307076"/>
    <lineage>
        <taxon>Bacteria</taxon>
        <taxon>Pseudomonadati</taxon>
        <taxon>Pseudomonadota</taxon>
        <taxon>Alphaproteobacteria</taxon>
        <taxon>Acetobacterales</taxon>
        <taxon>Roseomonadaceae</taxon>
        <taxon>Roseomonas</taxon>
    </lineage>
</organism>
<feature type="transmembrane region" description="Helical" evidence="4">
    <location>
        <begin position="239"/>
        <end position="262"/>
    </location>
</feature>
<feature type="transmembrane region" description="Helical" evidence="4">
    <location>
        <begin position="368"/>
        <end position="390"/>
    </location>
</feature>
<keyword evidence="3 4" id="KW-0472">Membrane</keyword>
<dbReference type="PANTHER" id="PTHR23526">
    <property type="entry name" value="INTEGRAL MEMBRANE TRANSPORT PROTEIN-RELATED"/>
    <property type="match status" value="1"/>
</dbReference>
<feature type="transmembrane region" description="Helical" evidence="4">
    <location>
        <begin position="30"/>
        <end position="52"/>
    </location>
</feature>
<feature type="transmembrane region" description="Helical" evidence="4">
    <location>
        <begin position="302"/>
        <end position="321"/>
    </location>
</feature>
<keyword evidence="1 4" id="KW-0812">Transmembrane</keyword>
<dbReference type="InterPro" id="IPR036259">
    <property type="entry name" value="MFS_trans_sf"/>
</dbReference>
<feature type="transmembrane region" description="Helical" evidence="4">
    <location>
        <begin position="268"/>
        <end position="290"/>
    </location>
</feature>
<keyword evidence="6" id="KW-1185">Reference proteome</keyword>
<gene>
    <name evidence="5" type="ORF">MON41_16460</name>
</gene>
<dbReference type="Gene3D" id="1.20.1250.20">
    <property type="entry name" value="MFS general substrate transporter like domains"/>
    <property type="match status" value="2"/>
</dbReference>
<sequence>MPEPDALTDASSISSEEVERGKRALVADGAWASTIGIMAGGVVLVGFALQIGATPFEIGLLAAIPFIGQLAQLPAIGLVQRFQKRRRLAVGLGLAERVMILTLAALPFLASAEAALALLILGQLVVAVLAATSACAWNSWMHDFLPREGLGAFFAKRLFWGTTVALIAGLTAGVLVDHWPGSDRIHAYSATFAFAAAAGFVSSWFLAQVPEPPMSADQTAQPLLTLIRQPFADHNFRRLLHFLTSFNFATNFAAPFITVFMLKQLELGLGMVLVLWAASQLANAMTIRLWGQLSDQLSNKSILAVTVPAFFLCLLALPFTAHPTRHDLTLPLLALLHLLMGVATGGSALAIANIGLKLAPRGRGTGYMAATSVFSACAAAVAPIAGGLLADWFARRELALLIHWSAPNTRGDFVLLNLQHWDFFFVLACIFGFYALHALSLVHEGEDVSERAVVQNLVLEARRSMRSLSSIGGLRATIAFPYGRLLGQRAAAGAPLRKISSASPLSRHSEGPPH</sequence>
<feature type="transmembrane region" description="Helical" evidence="4">
    <location>
        <begin position="58"/>
        <end position="76"/>
    </location>
</feature>
<evidence type="ECO:0000256" key="4">
    <source>
        <dbReference type="SAM" id="Phobius"/>
    </source>
</evidence>
<feature type="transmembrane region" description="Helical" evidence="4">
    <location>
        <begin position="158"/>
        <end position="179"/>
    </location>
</feature>
<evidence type="ECO:0000313" key="5">
    <source>
        <dbReference type="EMBL" id="MCI0755314.1"/>
    </source>
</evidence>